<comment type="caution">
    <text evidence="2">The sequence shown here is derived from an EMBL/GenBank/DDBJ whole genome shotgun (WGS) entry which is preliminary data.</text>
</comment>
<keyword evidence="1" id="KW-0732">Signal</keyword>
<feature type="chain" id="PRO_5007831136" description="DUF3103 domain-containing protein" evidence="1">
    <location>
        <begin position="24"/>
        <end position="397"/>
    </location>
</feature>
<evidence type="ECO:0000313" key="2">
    <source>
        <dbReference type="EMBL" id="KZN35357.1"/>
    </source>
</evidence>
<evidence type="ECO:0000256" key="1">
    <source>
        <dbReference type="SAM" id="SignalP"/>
    </source>
</evidence>
<evidence type="ECO:0008006" key="4">
    <source>
        <dbReference type="Google" id="ProtNLM"/>
    </source>
</evidence>
<dbReference type="PATRIC" id="fig|1365250.3.peg.3322"/>
<dbReference type="Pfam" id="PF11301">
    <property type="entry name" value="DUF3103"/>
    <property type="match status" value="1"/>
</dbReference>
<proteinExistence type="predicted"/>
<dbReference type="EMBL" id="AUYB01000112">
    <property type="protein sequence ID" value="KZN35357.1"/>
    <property type="molecule type" value="Genomic_DNA"/>
</dbReference>
<protein>
    <recommendedName>
        <fullName evidence="4">DUF3103 domain-containing protein</fullName>
    </recommendedName>
</protein>
<organism evidence="2 3">
    <name type="scientific">Pseudoalteromonas luteoviolacea DSM 6061</name>
    <dbReference type="NCBI Taxonomy" id="1365250"/>
    <lineage>
        <taxon>Bacteria</taxon>
        <taxon>Pseudomonadati</taxon>
        <taxon>Pseudomonadota</taxon>
        <taxon>Gammaproteobacteria</taxon>
        <taxon>Alteromonadales</taxon>
        <taxon>Pseudoalteromonadaceae</taxon>
        <taxon>Pseudoalteromonas</taxon>
    </lineage>
</organism>
<dbReference type="RefSeq" id="WP_063358478.1">
    <property type="nucleotide sequence ID" value="NZ_AQHB01000035.1"/>
</dbReference>
<dbReference type="Proteomes" id="UP000076643">
    <property type="component" value="Unassembled WGS sequence"/>
</dbReference>
<gene>
    <name evidence="2" type="ORF">N475_18620</name>
</gene>
<dbReference type="GeneID" id="57363800"/>
<evidence type="ECO:0000313" key="3">
    <source>
        <dbReference type="Proteomes" id="UP000076643"/>
    </source>
</evidence>
<dbReference type="InterPro" id="IPR021452">
    <property type="entry name" value="DUF3103"/>
</dbReference>
<sequence>MNRLLKFAALNSVLMLASTTAFASQLEQSSRANISTHTELQSIDRFNTQNMQVADIKRVVAKTVAAQLSAKQANWLNRLDSANKLSFAELDLPTASAQLSVQASEQTRQLKGLSSDGQNVYQLRLADDAMLSQWENGQVPLVAFAPRGEDTQWIHVEAFDANGELHLLDAQQMPTRPVLVVELDKQLVHREGVEVMRKVFNQGRERIASGGFQSSSEFGVQQAAPISTSVISRIRLNDDKEPWISGAAEVYAVVNGVSPTRDEPALDVVDLPYLDHDGQDYTPNQILIHWERYRWQAADVLLMEHDDNTNYQELASTFLNIVTQVMRLIPDPNVQGYAIIPQLTNELIKAMPSHWFTNDDDYVDVFYTLFENRQYNNLMGASNNAKMTLSPLTIEPR</sequence>
<dbReference type="AlphaFoldDB" id="A0A161ZVS9"/>
<keyword evidence="3" id="KW-1185">Reference proteome</keyword>
<accession>A0A161ZVS9</accession>
<feature type="signal peptide" evidence="1">
    <location>
        <begin position="1"/>
        <end position="23"/>
    </location>
</feature>
<reference evidence="2 3" key="1">
    <citation type="submission" date="2013-07" db="EMBL/GenBank/DDBJ databases">
        <title>Comparative Genomic and Metabolomic Analysis of Twelve Strains of Pseudoalteromonas luteoviolacea.</title>
        <authorList>
            <person name="Vynne N.G."/>
            <person name="Mansson M."/>
            <person name="Gram L."/>
        </authorList>
    </citation>
    <scope>NUCLEOTIDE SEQUENCE [LARGE SCALE GENOMIC DNA]</scope>
    <source>
        <strain evidence="2 3">DSM 6061</strain>
    </source>
</reference>
<name>A0A161ZVS9_9GAMM</name>